<dbReference type="EMBL" id="MDYL01000076">
    <property type="protein sequence ID" value="OQD65592.1"/>
    <property type="molecule type" value="Genomic_DNA"/>
</dbReference>
<keyword evidence="3" id="KW-1185">Reference proteome</keyword>
<dbReference type="STRING" id="69771.A0A1V6NM24"/>
<dbReference type="CDD" id="cd04301">
    <property type="entry name" value="NAT_SF"/>
    <property type="match status" value="1"/>
</dbReference>
<dbReference type="Pfam" id="PF00583">
    <property type="entry name" value="Acetyltransf_1"/>
    <property type="match status" value="1"/>
</dbReference>
<dbReference type="SUPFAM" id="SSF55729">
    <property type="entry name" value="Acyl-CoA N-acyltransferases (Nat)"/>
    <property type="match status" value="1"/>
</dbReference>
<name>A0A1V6NM24_PENDC</name>
<dbReference type="AlphaFoldDB" id="A0A1V6NM24"/>
<accession>A0A1V6NM24</accession>
<comment type="caution">
    <text evidence="2">The sequence shown here is derived from an EMBL/GenBank/DDBJ whole genome shotgun (WGS) entry which is preliminary data.</text>
</comment>
<reference evidence="3" key="1">
    <citation type="journal article" date="2017" name="Nat. Microbiol.">
        <title>Global analysis of biosynthetic gene clusters reveals vast potential of secondary metabolite production in Penicillium species.</title>
        <authorList>
            <person name="Nielsen J.C."/>
            <person name="Grijseels S."/>
            <person name="Prigent S."/>
            <person name="Ji B."/>
            <person name="Dainat J."/>
            <person name="Nielsen K.F."/>
            <person name="Frisvad J.C."/>
            <person name="Workman M."/>
            <person name="Nielsen J."/>
        </authorList>
    </citation>
    <scope>NUCLEOTIDE SEQUENCE [LARGE SCALE GENOMIC DNA]</scope>
    <source>
        <strain evidence="3">IBT 11843</strain>
    </source>
</reference>
<evidence type="ECO:0000313" key="2">
    <source>
        <dbReference type="EMBL" id="OQD65592.1"/>
    </source>
</evidence>
<dbReference type="InterPro" id="IPR016181">
    <property type="entry name" value="Acyl_CoA_acyltransferase"/>
</dbReference>
<protein>
    <recommendedName>
        <fullName evidence="1">N-acetyltransferase domain-containing protein</fullName>
    </recommendedName>
</protein>
<sequence>MRQIFGRQFYSEREELSTLRLAASSVNLSSQPTRSSPLTLRLDFPTICNMAQSQFEVKVIPTKEEYARFVDVLWATNFNPYNPVFTAVHPISGHTAEDRARDKALDTEIRWNASEQNPFSHLIYAIDKETGEVAGGCEWLIFHENPFPNGPQPIKCTWYPEGTERAEYAERMLSEAFFPRQSWLQRPHAGVNAMGVHPKYRRRGVGRLLMEWGHAIIDPLGYESFIEGSPMGRWLYEKYAYRRVMGLHVDFEKSNPSDEWLRLVHECKPPGILLLWRPPRGEWTEKVPSGPWAVSEQTFK</sequence>
<dbReference type="Proteomes" id="UP000191522">
    <property type="component" value="Unassembled WGS sequence"/>
</dbReference>
<proteinExistence type="predicted"/>
<evidence type="ECO:0000259" key="1">
    <source>
        <dbReference type="Pfam" id="PF00583"/>
    </source>
</evidence>
<dbReference type="InterPro" id="IPR000182">
    <property type="entry name" value="GNAT_dom"/>
</dbReference>
<dbReference type="InterPro" id="IPR052523">
    <property type="entry name" value="Trichothecene_AcTrans"/>
</dbReference>
<feature type="domain" description="N-acetyltransferase" evidence="1">
    <location>
        <begin position="108"/>
        <end position="212"/>
    </location>
</feature>
<dbReference type="OMA" id="HCALNWM"/>
<evidence type="ECO:0000313" key="3">
    <source>
        <dbReference type="Proteomes" id="UP000191522"/>
    </source>
</evidence>
<dbReference type="PANTHER" id="PTHR42791">
    <property type="entry name" value="GNAT FAMILY ACETYLTRANSFERASE"/>
    <property type="match status" value="1"/>
</dbReference>
<dbReference type="OrthoDB" id="410198at2759"/>
<gene>
    <name evidence="2" type="ORF">PENDEC_c076G01211</name>
</gene>
<organism evidence="2 3">
    <name type="scientific">Penicillium decumbens</name>
    <dbReference type="NCBI Taxonomy" id="69771"/>
    <lineage>
        <taxon>Eukaryota</taxon>
        <taxon>Fungi</taxon>
        <taxon>Dikarya</taxon>
        <taxon>Ascomycota</taxon>
        <taxon>Pezizomycotina</taxon>
        <taxon>Eurotiomycetes</taxon>
        <taxon>Eurotiomycetidae</taxon>
        <taxon>Eurotiales</taxon>
        <taxon>Aspergillaceae</taxon>
        <taxon>Penicillium</taxon>
    </lineage>
</organism>
<dbReference type="PANTHER" id="PTHR42791:SF5">
    <property type="entry name" value="HYPOTHETICAL ACETYLTRANSFERASE (EUROFUNG)"/>
    <property type="match status" value="1"/>
</dbReference>
<dbReference type="GO" id="GO:0016747">
    <property type="term" value="F:acyltransferase activity, transferring groups other than amino-acyl groups"/>
    <property type="evidence" value="ECO:0007669"/>
    <property type="project" value="InterPro"/>
</dbReference>
<dbReference type="Gene3D" id="3.40.630.30">
    <property type="match status" value="1"/>
</dbReference>